<dbReference type="PANTHER" id="PTHR34216:SF7">
    <property type="entry name" value="POLY-BETA-1,6-N-ACETYL-D-GLUCOSAMINE N-DEACETYLASE"/>
    <property type="match status" value="1"/>
</dbReference>
<dbReference type="Proteomes" id="UP000480266">
    <property type="component" value="Unassembled WGS sequence"/>
</dbReference>
<dbReference type="SUPFAM" id="SSF88713">
    <property type="entry name" value="Glycoside hydrolase/deacetylase"/>
    <property type="match status" value="1"/>
</dbReference>
<dbReference type="EMBL" id="JAAMRR010001418">
    <property type="protein sequence ID" value="NGX98883.1"/>
    <property type="molecule type" value="Genomic_DNA"/>
</dbReference>
<comment type="caution">
    <text evidence="1">The sequence shown here is derived from an EMBL/GenBank/DDBJ whole genome shotgun (WGS) entry which is preliminary data.</text>
</comment>
<dbReference type="Gene3D" id="3.20.20.370">
    <property type="entry name" value="Glycoside hydrolase/deacetylase"/>
    <property type="match status" value="1"/>
</dbReference>
<dbReference type="InterPro" id="IPR011330">
    <property type="entry name" value="Glyco_hydro/deAcase_b/a-brl"/>
</dbReference>
<dbReference type="GO" id="GO:0005975">
    <property type="term" value="P:carbohydrate metabolic process"/>
    <property type="evidence" value="ECO:0007669"/>
    <property type="project" value="InterPro"/>
</dbReference>
<keyword evidence="2" id="KW-1185">Reference proteome</keyword>
<protein>
    <submittedName>
        <fullName evidence="1">Polysaccharide deacetylase family protein</fullName>
    </submittedName>
</protein>
<proteinExistence type="predicted"/>
<dbReference type="AlphaFoldDB" id="A0A7C9RJ85"/>
<sequence>MRFRKSMLADVGLELGYFSGMARALERRTGGSGAILKFEHVRPRRDDPFQPLRSHDITPEFLDRAISALKRWDLDFLSIGEVAERAQQAALARRFVCLTFDGGHRDFMTHAYPVLSRHRVPFALYIPTGFVDGIGKAWWLALEQVIARHARIGLVMNRTERHFFAASFADKYQLYDVLHAWMMTLSPDDLAIAIGDLCGRYGVDINEVSRDIAMNWQDLAKLARDPQATIGSATVNYPNLARTKGTSASREMSMGRTVLETALGGPCLHFAYPFGGQDCFGPREMMLARETGFTTAVSAGPGVIRSDGRSDLMALPRIAWDGRRNSLRALRVILSGITIRKAKVHSPEPATNYG</sequence>
<evidence type="ECO:0000313" key="1">
    <source>
        <dbReference type="EMBL" id="NGX98883.1"/>
    </source>
</evidence>
<dbReference type="PANTHER" id="PTHR34216">
    <property type="match status" value="1"/>
</dbReference>
<dbReference type="InterPro" id="IPR051398">
    <property type="entry name" value="Polysacch_Deacetylase"/>
</dbReference>
<evidence type="ECO:0000313" key="2">
    <source>
        <dbReference type="Proteomes" id="UP000480266"/>
    </source>
</evidence>
<accession>A0A7C9RJ85</accession>
<reference evidence="1" key="1">
    <citation type="submission" date="2020-02" db="EMBL/GenBank/DDBJ databases">
        <title>Draft genome sequence of Candidatus Afipia apatlaquensis IBT-C3, a potential strain for decolorization of textile dyes.</title>
        <authorList>
            <person name="Sanchez-Reyes A."/>
            <person name="Breton-Deval L."/>
            <person name="Mangelson H."/>
            <person name="Sanchez-Flores A."/>
        </authorList>
    </citation>
    <scope>NUCLEOTIDE SEQUENCE [LARGE SCALE GENOMIC DNA]</scope>
    <source>
        <strain evidence="1">IBT-C3</strain>
    </source>
</reference>
<name>A0A7C9RJ85_9BRAD</name>
<gene>
    <name evidence="1" type="ORF">G4V63_27870</name>
</gene>
<organism evidence="1 2">
    <name type="scientific">Candidatus Afipia apatlaquensis</name>
    <dbReference type="NCBI Taxonomy" id="2712852"/>
    <lineage>
        <taxon>Bacteria</taxon>
        <taxon>Pseudomonadati</taxon>
        <taxon>Pseudomonadota</taxon>
        <taxon>Alphaproteobacteria</taxon>
        <taxon>Hyphomicrobiales</taxon>
        <taxon>Nitrobacteraceae</taxon>
        <taxon>Afipia</taxon>
    </lineage>
</organism>